<comment type="caution">
    <text evidence="2">The sequence shown here is derived from an EMBL/GenBank/DDBJ whole genome shotgun (WGS) entry which is preliminary data.</text>
</comment>
<dbReference type="AlphaFoldDB" id="A0A8H6HM61"/>
<keyword evidence="1" id="KW-0732">Signal</keyword>
<evidence type="ECO:0000313" key="3">
    <source>
        <dbReference type="Proteomes" id="UP000521943"/>
    </source>
</evidence>
<protein>
    <submittedName>
        <fullName evidence="2">Uncharacterized protein</fullName>
    </submittedName>
</protein>
<feature type="chain" id="PRO_5034898127" evidence="1">
    <location>
        <begin position="23"/>
        <end position="175"/>
    </location>
</feature>
<organism evidence="2 3">
    <name type="scientific">Ephemerocybe angulata</name>
    <dbReference type="NCBI Taxonomy" id="980116"/>
    <lineage>
        <taxon>Eukaryota</taxon>
        <taxon>Fungi</taxon>
        <taxon>Dikarya</taxon>
        <taxon>Basidiomycota</taxon>
        <taxon>Agaricomycotina</taxon>
        <taxon>Agaricomycetes</taxon>
        <taxon>Agaricomycetidae</taxon>
        <taxon>Agaricales</taxon>
        <taxon>Agaricineae</taxon>
        <taxon>Psathyrellaceae</taxon>
        <taxon>Ephemerocybe</taxon>
    </lineage>
</organism>
<gene>
    <name evidence="2" type="ORF">DFP72DRAFT_1049737</name>
</gene>
<dbReference type="OrthoDB" id="2836836at2759"/>
<dbReference type="Proteomes" id="UP000521943">
    <property type="component" value="Unassembled WGS sequence"/>
</dbReference>
<evidence type="ECO:0000256" key="1">
    <source>
        <dbReference type="SAM" id="SignalP"/>
    </source>
</evidence>
<feature type="signal peptide" evidence="1">
    <location>
        <begin position="1"/>
        <end position="22"/>
    </location>
</feature>
<proteinExistence type="predicted"/>
<sequence>MHFKLVAIVPTALLYATTVVQAIDLRVFASSGCAGTALVCGNLAARQCCTTNTNPWASQMLSAGGNVGTTAFVLPGCTGGTNAVTGTTCLSPSFAVFSGFFFPLSGRRELLSGRAEDLAAAGNSTGECVEPDSYGYLDSAGKFHQAKIPDGKRAEVYAAFEKNDVEYFKAAYGGS</sequence>
<evidence type="ECO:0000313" key="2">
    <source>
        <dbReference type="EMBL" id="KAF6748246.1"/>
    </source>
</evidence>
<reference evidence="2 3" key="1">
    <citation type="submission" date="2020-07" db="EMBL/GenBank/DDBJ databases">
        <title>Comparative genomics of pyrophilous fungi reveals a link between fire events and developmental genes.</title>
        <authorList>
            <consortium name="DOE Joint Genome Institute"/>
            <person name="Steindorff A.S."/>
            <person name="Carver A."/>
            <person name="Calhoun S."/>
            <person name="Stillman K."/>
            <person name="Liu H."/>
            <person name="Lipzen A."/>
            <person name="Pangilinan J."/>
            <person name="Labutti K."/>
            <person name="Bruns T.D."/>
            <person name="Grigoriev I.V."/>
        </authorList>
    </citation>
    <scope>NUCLEOTIDE SEQUENCE [LARGE SCALE GENOMIC DNA]</scope>
    <source>
        <strain evidence="2 3">CBS 144469</strain>
    </source>
</reference>
<accession>A0A8H6HM61</accession>
<name>A0A8H6HM61_9AGAR</name>
<keyword evidence="3" id="KW-1185">Reference proteome</keyword>
<dbReference type="EMBL" id="JACGCI010000073">
    <property type="protein sequence ID" value="KAF6748246.1"/>
    <property type="molecule type" value="Genomic_DNA"/>
</dbReference>